<dbReference type="RefSeq" id="WP_166405225.1">
    <property type="nucleotide sequence ID" value="NZ_BEXT01000001.1"/>
</dbReference>
<dbReference type="EMBL" id="BEXT01000001">
    <property type="protein sequence ID" value="GBC63263.1"/>
    <property type="molecule type" value="Genomic_DNA"/>
</dbReference>
<evidence type="ECO:0000259" key="3">
    <source>
        <dbReference type="PROSITE" id="PS51127"/>
    </source>
</evidence>
<comment type="similarity">
    <text evidence="1">Belongs to the intimin/invasin family.</text>
</comment>
<organism evidence="4 5">
    <name type="scientific">Desulfonema ishimotonii</name>
    <dbReference type="NCBI Taxonomy" id="45657"/>
    <lineage>
        <taxon>Bacteria</taxon>
        <taxon>Pseudomonadati</taxon>
        <taxon>Thermodesulfobacteriota</taxon>
        <taxon>Desulfobacteria</taxon>
        <taxon>Desulfobacterales</taxon>
        <taxon>Desulfococcaceae</taxon>
        <taxon>Desulfonema</taxon>
    </lineage>
</organism>
<dbReference type="InterPro" id="IPR051715">
    <property type="entry name" value="Intimin-Invasin_domain"/>
</dbReference>
<feature type="domain" description="Big-1" evidence="3">
    <location>
        <begin position="49"/>
        <end position="140"/>
    </location>
</feature>
<dbReference type="Gene3D" id="2.60.40.10">
    <property type="entry name" value="Immunoglobulins"/>
    <property type="match status" value="9"/>
</dbReference>
<dbReference type="Pfam" id="PF02369">
    <property type="entry name" value="Big_1"/>
    <property type="match status" value="1"/>
</dbReference>
<dbReference type="PANTHER" id="PTHR39576:SF1">
    <property type="entry name" value="INVASIN"/>
    <property type="match status" value="1"/>
</dbReference>
<dbReference type="GO" id="GO:0009279">
    <property type="term" value="C:cell outer membrane"/>
    <property type="evidence" value="ECO:0007669"/>
    <property type="project" value="TreeGrafter"/>
</dbReference>
<dbReference type="Pfam" id="PF09134">
    <property type="entry name" value="Invasin_D3"/>
    <property type="match status" value="3"/>
</dbReference>
<dbReference type="PANTHER" id="PTHR39576">
    <property type="entry name" value="ATTACHING AND EFFACING PROTEIN HOMOLOG-RELATED-RELATED"/>
    <property type="match status" value="1"/>
</dbReference>
<evidence type="ECO:0000256" key="1">
    <source>
        <dbReference type="ARBA" id="ARBA00010116"/>
    </source>
</evidence>
<accession>A0A401G245</accession>
<evidence type="ECO:0000256" key="2">
    <source>
        <dbReference type="SAM" id="MobiDB-lite"/>
    </source>
</evidence>
<comment type="caution">
    <text evidence="4">The sequence shown here is derived from an EMBL/GenBank/DDBJ whole genome shotgun (WGS) entry which is preliminary data.</text>
</comment>
<feature type="compositionally biased region" description="Low complexity" evidence="2">
    <location>
        <begin position="652"/>
        <end position="666"/>
    </location>
</feature>
<dbReference type="InterPro" id="IPR015943">
    <property type="entry name" value="WD40/YVTN_repeat-like_dom_sf"/>
</dbReference>
<dbReference type="InterPro" id="IPR015217">
    <property type="entry name" value="Invasin_dom_3"/>
</dbReference>
<evidence type="ECO:0000313" key="5">
    <source>
        <dbReference type="Proteomes" id="UP000288096"/>
    </source>
</evidence>
<dbReference type="Proteomes" id="UP000288096">
    <property type="component" value="Unassembled WGS sequence"/>
</dbReference>
<dbReference type="SMART" id="SM00634">
    <property type="entry name" value="BID_1"/>
    <property type="match status" value="8"/>
</dbReference>
<dbReference type="PROSITE" id="PS51127">
    <property type="entry name" value="BIG1"/>
    <property type="match status" value="4"/>
</dbReference>
<reference evidence="5" key="1">
    <citation type="submission" date="2017-11" db="EMBL/GenBank/DDBJ databases">
        <authorList>
            <person name="Watanabe M."/>
            <person name="Kojima H."/>
        </authorList>
    </citation>
    <scope>NUCLEOTIDE SEQUENCE [LARGE SCALE GENOMIC DNA]</scope>
    <source>
        <strain evidence="5">Tokyo 01</strain>
    </source>
</reference>
<feature type="region of interest" description="Disordered" evidence="2">
    <location>
        <begin position="1292"/>
        <end position="1311"/>
    </location>
</feature>
<proteinExistence type="inferred from homology"/>
<evidence type="ECO:0000313" key="4">
    <source>
        <dbReference type="EMBL" id="GBC63263.1"/>
    </source>
</evidence>
<dbReference type="SUPFAM" id="SSF49373">
    <property type="entry name" value="Invasin/intimin cell-adhesion fragments"/>
    <property type="match status" value="9"/>
</dbReference>
<dbReference type="InterPro" id="IPR013783">
    <property type="entry name" value="Ig-like_fold"/>
</dbReference>
<dbReference type="InterPro" id="IPR008964">
    <property type="entry name" value="Invasin/intimin_cell_adhesion"/>
</dbReference>
<feature type="domain" description="Big-1" evidence="3">
    <location>
        <begin position="851"/>
        <end position="958"/>
    </location>
</feature>
<dbReference type="SUPFAM" id="SSF110296">
    <property type="entry name" value="Oligoxyloglucan reducing end-specific cellobiohydrolase"/>
    <property type="match status" value="1"/>
</dbReference>
<feature type="domain" description="Big-1" evidence="3">
    <location>
        <begin position="145"/>
        <end position="245"/>
    </location>
</feature>
<sequence length="2099" mass="214273">MKFKGIRFILWLFLIGFVVFQLSGCGSTGSADGDGNGDDGDDPTETVGTVTLSANPTSMLADGTSISTITASVENTDGTLISRSVEVTFSTTLGTLSTLSAKTENGVAKVSLTSGLTDGTAILKAASEGVAAEALNVEILPVPSSFTLTSSQNSVRSDDSDSSTITASLLDANRVPIEGMTVTFLATGGKISASSLETDEDGKAQIVFSAGDSKSNQTVSIKATVSGVGEKIIPIQVAGTTISLTTDKTSLDIEKEDTATLTVVLTDAGGSVVFDAPVTAEVEKGSGDLTLKLGDAADDDGVLTGVTNVNGEFVIGVTGKSVGDATVKVTALGDTKTQAYSVNSTAQTFAITEPAEDPAGMSIGEELRIVVRNPSKSPVQFSTTFGSWKEGAGAQVVTQAADADGFASATLLAGEAGVATVQVFDSGDATHTISDSLQVAISAPSDTASQIAIQASPSVVNLSVGDITNSSTITATVKNNNDQVVGNAPVAFSIEKTTGGGERISPVIVYTDSTGVATTTFFSGTLPSSANGVRINAVVLVGDQSVRDSVNIVIGGEPGSVTIGQSTEILESDDKTAYILPMSVQVVDANGNPVAGASVTLGAWPASYSTGYRAGDSPCVAIILETLPNEDENRNLVMDPGEDVNGDGELTPPSSSSGSVGPPAGDDTGDSSGGTSYVVTTGSDGIAGFNLTYLKTYADWIVDEITASTKVAGSETKSTYTFRLPASQDDIKNCVLPDSPFNRETLTGELVPTVDSDTVLANGRDTVDVSAFATDVSGAVVSDGTVVTFEILQGGGSFSGSPVFSSATVSGVATAPYTPPNGISGGTDVIIKVSSKGFADAQISLTLGLGSLLLSANPTSLVADGSAESTIIATLLDPSGNPVSQEVINFEIAEADRDKGGLPDAPTVSTQTATGTTGGGINGVASVTFKARTIPGTVNITATAPNIGVSETIPLSLAAEAAGSISLNAEPPSIPADGSSSSAITATIKGVSGSNMPSGTAVTFTTDKGTFLNGSQSHTVNITNDQGTATVSLVAANTPATAQVTCSVGGVSQVVTVEFTTGTTTQIGSISLSASPPSIPAIDGSATAVTATVLDIAGNAASTGTEVNFAVNDTTLGRVSPANPITVANSTGTVIVSLISEGKAGTIELSATAEDVSQKITVEFTSEGATLPAAFISLQGPADAIPADEATSTQITATITDSTGNAVSTGTPVTFSTTLGTFPNGDQTYSTATPDSSGTVKVALTAGNSAGTARVICTVSAGGEEISQSITVQFSEDTISKLPPAFIEVADDDDDGTADYPSPKSIGVSGSSNTSASTIAFEVYDSKGRPVDNGHRIDFRIVSGPGGGETLLTPFTTTADGKAETVLRTGTKSGAVQVKAYYAEDSGASTSTVQVDISGGMPVGDRFGISENGWDACTDVATCIAPAVNNIFVNLTDLYGNIVPDGTAVSMKTYDTGGVVQVSTAGTANGLIAGKLYYDPLTTSPVDGAISVTAEAVGGVSTHITALAVVSENSFNQLVYAGTDGGGVYKSTNSGNTWTNISRSTTLPGQNWIDPYVNDIVVDPRNSNIIYAATGFNDKGNIFRSLDGGQNWNSNKSGENNGIFDTDNAVLSMAIDDYQASVSSGPEPYVWIGTDGGGLKTLQFTDYHSTPTIAIIGEKALDTKYWEDSLLHYVNDIVLVPNRDQRGSSREQAVLYAATAIGVYRSKNSGETWSRVGDSPFTGYYITTLALHPSSTGGSNDVLYAGTRDSGIWISTNSGSNWVPFNIDDGKGVFATEPLPNIGNNGTGLMGDVAVFDSGKTENWTVTYQDDTSSPWFSVVGSTSGEQADYPATDIAAGTAYEIAGVLTFQITNGDKAFETGDTFTFSTFQEDGRHIKGLLIDDTHDRLYASTRFQADVMPHAVGNVYVHELQSDGSVGSGTWQEASTGLPEYSPPGDETFFAQHTLAALPDSSGEVGTLLVGGEGINLYRASSGLNTGTPQWQSSKSGLSNTIMARVPVAVPIPDNSVFYSGGASNGFVPPSFDCKGGRIEFTMSHDTSGAFSVILRDLTYGEGNVVLINSTTGTVEDEKTSVILLAGEYDLVVKAAGNWSVKVSGNIE</sequence>
<feature type="region of interest" description="Disordered" evidence="2">
    <location>
        <begin position="632"/>
        <end position="676"/>
    </location>
</feature>
<dbReference type="Gene3D" id="2.130.10.10">
    <property type="entry name" value="YVTN repeat-like/Quinoprotein amine dehydrogenase"/>
    <property type="match status" value="2"/>
</dbReference>
<reference evidence="5" key="2">
    <citation type="submission" date="2019-01" db="EMBL/GenBank/DDBJ databases">
        <title>Genome sequence of Desulfonema ishimotonii strain Tokyo 01.</title>
        <authorList>
            <person name="Fukui M."/>
        </authorList>
    </citation>
    <scope>NUCLEOTIDE SEQUENCE [LARGE SCALE GENOMIC DNA]</scope>
    <source>
        <strain evidence="5">Tokyo 01</strain>
    </source>
</reference>
<name>A0A401G245_9BACT</name>
<keyword evidence="5" id="KW-1185">Reference proteome</keyword>
<gene>
    <name evidence="4" type="ORF">DENIS_4257</name>
</gene>
<protein>
    <recommendedName>
        <fullName evidence="3">Big-1 domain-containing protein</fullName>
    </recommendedName>
</protein>
<feature type="domain" description="Big-1" evidence="3">
    <location>
        <begin position="1175"/>
        <end position="1275"/>
    </location>
</feature>
<dbReference type="InterPro" id="IPR003344">
    <property type="entry name" value="Big_1_dom"/>
</dbReference>